<dbReference type="OrthoDB" id="5472772at2759"/>
<accession>A0A0W4ZD42</accession>
<dbReference type="STRING" id="1408657.A0A0W4ZD42"/>
<dbReference type="EMBL" id="LFWA01000018">
    <property type="protein sequence ID" value="KTW26215.1"/>
    <property type="molecule type" value="Genomic_DNA"/>
</dbReference>
<comment type="caution">
    <text evidence="1">The sequence shown here is derived from an EMBL/GenBank/DDBJ whole genome shotgun (WGS) entry which is preliminary data.</text>
</comment>
<protein>
    <recommendedName>
        <fullName evidence="3">Major surface glycoprotein 2 C-terminal domain-containing protein</fullName>
    </recommendedName>
</protein>
<evidence type="ECO:0000313" key="1">
    <source>
        <dbReference type="EMBL" id="KTW26215.1"/>
    </source>
</evidence>
<reference evidence="2" key="1">
    <citation type="journal article" date="2016" name="Nat. Commun.">
        <title>Genome analysis of three Pneumocystis species reveals adaptation mechanisms to life exclusively in mammalian hosts.</title>
        <authorList>
            <person name="Ma L."/>
            <person name="Chen Z."/>
            <person name="Huang D.W."/>
            <person name="Kutty G."/>
            <person name="Ishihara M."/>
            <person name="Wang H."/>
            <person name="Abouelleil A."/>
            <person name="Bishop L."/>
            <person name="Davey E."/>
            <person name="Deng R."/>
            <person name="Deng X."/>
            <person name="Fan L."/>
            <person name="Fantoni G."/>
            <person name="Fitzgerald M."/>
            <person name="Gogineni E."/>
            <person name="Goldberg J.M."/>
            <person name="Handley G."/>
            <person name="Hu X."/>
            <person name="Huber C."/>
            <person name="Jiao X."/>
            <person name="Jones K."/>
            <person name="Levin J.Z."/>
            <person name="Liu Y."/>
            <person name="Macdonald P."/>
            <person name="Melnikov A."/>
            <person name="Raley C."/>
            <person name="Sassi M."/>
            <person name="Sherman B.T."/>
            <person name="Song X."/>
            <person name="Sykes S."/>
            <person name="Tran B."/>
            <person name="Walsh L."/>
            <person name="Xia Y."/>
            <person name="Yang J."/>
            <person name="Young S."/>
            <person name="Zeng Q."/>
            <person name="Zheng X."/>
            <person name="Stephens R."/>
            <person name="Nusbaum C."/>
            <person name="Birren B.W."/>
            <person name="Azadi P."/>
            <person name="Lempicki R.A."/>
            <person name="Cuomo C.A."/>
            <person name="Kovacs J.A."/>
        </authorList>
    </citation>
    <scope>NUCLEOTIDE SEQUENCE [LARGE SCALE GENOMIC DNA]</scope>
    <source>
        <strain evidence="2">RU7</strain>
    </source>
</reference>
<dbReference type="AlphaFoldDB" id="A0A0W4ZD42"/>
<gene>
    <name evidence="1" type="ORF">T551_03515</name>
</gene>
<dbReference type="RefSeq" id="XP_018227918.1">
    <property type="nucleotide sequence ID" value="XM_018375778.1"/>
</dbReference>
<sequence length="735" mass="85887">MKPFVLASFLSIAHASSKNIESIYKESLNLLQNPSQNPPQNPSQNPLLYITEGNIFALILKNAMNTECKARLRKYCENLRNMTQMLKSSFKALEELCQETKLDEKCNDLKENIMRRCAALERSLQDIQTKPSPSTFECLYQNECMRIEEACSIKVNEKCNYLRAFCREKRRDDLKTEFLLRALSGNLKTQEECEKIIDKKCLAFMGESDELMKFCLIPLNRCNELVKLMETKCNSLEFEAKLFIEKTKISKEECISLFEKCYFHKSNCNNTFHDKCGKIKKKCENEVEYKHFSLPFNPIGKEIILIEKIGKEELFKGEIGKPRIKDTIDLLILLSNNYLDHCRTNIERCHKLCSLLPQLEDLYDDTKEKMNKSKEICNTLKEKLRSKCKLFKSKLYDLLLSDTNEDNKDAILIEWAKQSTEFSEELCIDLESKCFYLKKSCNSVNIKMFSACINVESTCLKTRLFGREYQLFQSTLKGKLHNLTNNSLKTCMDELWILCKKIISSNNPILIDLCLHPWDTCKELANDIERQSRWLRNDLDWKRDFPDEEDCKKLKEKCEVLGHDSKTNDLPCFTLKGRCDHLENAKELEEILLEEKVENLGNLDICIKKVSEKCNKWSKKKRTRFIFSCIQLVTTCQIITRDIKSKCSVLERNIDIEDVLDQVKNGDADMKGHTCDLWEPYCDKFMLNCEKLVQNNGKNGKCEELKESCKSYREIQEQEVRLMYELRGSLNSENK</sequence>
<proteinExistence type="predicted"/>
<dbReference type="Proteomes" id="UP000053447">
    <property type="component" value="Unassembled WGS sequence"/>
</dbReference>
<feature type="non-terminal residue" evidence="1">
    <location>
        <position position="735"/>
    </location>
</feature>
<dbReference type="VEuPathDB" id="FungiDB:T551_03515"/>
<evidence type="ECO:0008006" key="3">
    <source>
        <dbReference type="Google" id="ProtNLM"/>
    </source>
</evidence>
<keyword evidence="2" id="KW-1185">Reference proteome</keyword>
<dbReference type="InterPro" id="IPR003330">
    <property type="entry name" value="MSG"/>
</dbReference>
<name>A0A0W4ZD42_PNEJ7</name>
<dbReference type="Pfam" id="PF02349">
    <property type="entry name" value="MSG"/>
    <property type="match status" value="4"/>
</dbReference>
<evidence type="ECO:0000313" key="2">
    <source>
        <dbReference type="Proteomes" id="UP000053447"/>
    </source>
</evidence>
<organism evidence="1 2">
    <name type="scientific">Pneumocystis jirovecii (strain RU7)</name>
    <name type="common">Human pneumocystis pneumonia agent</name>
    <dbReference type="NCBI Taxonomy" id="1408657"/>
    <lineage>
        <taxon>Eukaryota</taxon>
        <taxon>Fungi</taxon>
        <taxon>Dikarya</taxon>
        <taxon>Ascomycota</taxon>
        <taxon>Taphrinomycotina</taxon>
        <taxon>Pneumocystomycetes</taxon>
        <taxon>Pneumocystaceae</taxon>
        <taxon>Pneumocystis</taxon>
    </lineage>
</organism>
<dbReference type="GeneID" id="28942033"/>